<name>A0A6B0TR87_9RHOB</name>
<proteinExistence type="predicted"/>
<feature type="region of interest" description="Disordered" evidence="3">
    <location>
        <begin position="384"/>
        <end position="411"/>
    </location>
</feature>
<dbReference type="InterPro" id="IPR011050">
    <property type="entry name" value="Pectin_lyase_fold/virulence"/>
</dbReference>
<accession>A0A6B0TR87</accession>
<dbReference type="EMBL" id="WUWG01000003">
    <property type="protein sequence ID" value="MXU65209.1"/>
    <property type="molecule type" value="Genomic_DNA"/>
</dbReference>
<sequence length="451" mass="48257">MAIAASAVGAADLPAFPGAQGYGAVATGWRGGQVMRVTTLDDAGPGSLRACAEGADTPRVCIFDISGTISVDRPIFVSSNRYIAGQTAPGQGIQIRLGASRNTPLVIKNVHDVVVRFLKLRPGPSQIAGPSVDGVTVENGERIMLDHLSVMFATDENVNVHVSNSVAGDITLSNSIVAWGLDRSNHPKGRHSKGALICSDEGPKNDCGRISLIGNLFAHNRDRNPDLKATDHGPVEVINNIFYDAISQFGEFYDLLGDTDISYVGNLALAGPSTNRRAPEAVQLFDWEDGHTIALYAAGNRAERRRPCRRPRELDVLDAEAKRLSVDAPAVPLTVEPLDVDAAEARVMETAGARLPDGRFHDALDRAVLDNLRDCSGSVIDRVEEAGGWPNLPEERGAPDADGDGLPDPWEEAQDALDARVRDNIWAPAHPAGWSHLELWLAHLAGDEIAP</sequence>
<reference evidence="4 5" key="1">
    <citation type="submission" date="2019-12" db="EMBL/GenBank/DDBJ databases">
        <title>Strain KN286 was isolated from seawater, which was collected from Caroline Seamount in the tropical western Pacific.</title>
        <authorList>
            <person name="Wang Q."/>
        </authorList>
    </citation>
    <scope>NUCLEOTIDE SEQUENCE [LARGE SCALE GENOMIC DNA]</scope>
    <source>
        <strain evidence="4 5">KN286</strain>
    </source>
</reference>
<evidence type="ECO:0000256" key="3">
    <source>
        <dbReference type="SAM" id="MobiDB-lite"/>
    </source>
</evidence>
<organism evidence="4 5">
    <name type="scientific">Oceanomicrobium pacificus</name>
    <dbReference type="NCBI Taxonomy" id="2692916"/>
    <lineage>
        <taxon>Bacteria</taxon>
        <taxon>Pseudomonadati</taxon>
        <taxon>Pseudomonadota</taxon>
        <taxon>Alphaproteobacteria</taxon>
        <taxon>Rhodobacterales</taxon>
        <taxon>Paracoccaceae</taxon>
        <taxon>Oceanomicrobium</taxon>
    </lineage>
</organism>
<dbReference type="PANTHER" id="PTHR42970:SF1">
    <property type="entry name" value="PECTATE LYASE C-RELATED"/>
    <property type="match status" value="1"/>
</dbReference>
<evidence type="ECO:0000256" key="2">
    <source>
        <dbReference type="ARBA" id="ARBA00023180"/>
    </source>
</evidence>
<comment type="caution">
    <text evidence="4">The sequence shown here is derived from an EMBL/GenBank/DDBJ whole genome shotgun (WGS) entry which is preliminary data.</text>
</comment>
<evidence type="ECO:0000256" key="1">
    <source>
        <dbReference type="ARBA" id="ARBA00022723"/>
    </source>
</evidence>
<evidence type="ECO:0000313" key="4">
    <source>
        <dbReference type="EMBL" id="MXU65209.1"/>
    </source>
</evidence>
<dbReference type="InterPro" id="IPR052063">
    <property type="entry name" value="Polysaccharide_Lyase_1"/>
</dbReference>
<feature type="compositionally biased region" description="Acidic residues" evidence="3">
    <location>
        <begin position="401"/>
        <end position="411"/>
    </location>
</feature>
<dbReference type="RefSeq" id="WP_160853486.1">
    <property type="nucleotide sequence ID" value="NZ_WUWG01000003.1"/>
</dbReference>
<evidence type="ECO:0000313" key="5">
    <source>
        <dbReference type="Proteomes" id="UP000436016"/>
    </source>
</evidence>
<dbReference type="PANTHER" id="PTHR42970">
    <property type="entry name" value="PECTATE LYASE C-RELATED"/>
    <property type="match status" value="1"/>
</dbReference>
<evidence type="ECO:0008006" key="6">
    <source>
        <dbReference type="Google" id="ProtNLM"/>
    </source>
</evidence>
<protein>
    <recommendedName>
        <fullName evidence="6">Pectate lyase</fullName>
    </recommendedName>
</protein>
<keyword evidence="2" id="KW-0325">Glycoprotein</keyword>
<keyword evidence="1" id="KW-0479">Metal-binding</keyword>
<dbReference type="SUPFAM" id="SSF51126">
    <property type="entry name" value="Pectin lyase-like"/>
    <property type="match status" value="1"/>
</dbReference>
<dbReference type="Gene3D" id="2.160.20.10">
    <property type="entry name" value="Single-stranded right-handed beta-helix, Pectin lyase-like"/>
    <property type="match status" value="1"/>
</dbReference>
<dbReference type="Proteomes" id="UP000436016">
    <property type="component" value="Unassembled WGS sequence"/>
</dbReference>
<dbReference type="GO" id="GO:0046872">
    <property type="term" value="F:metal ion binding"/>
    <property type="evidence" value="ECO:0007669"/>
    <property type="project" value="UniProtKB-KW"/>
</dbReference>
<gene>
    <name evidence="4" type="ORF">GSH16_07100</name>
</gene>
<dbReference type="InterPro" id="IPR012334">
    <property type="entry name" value="Pectin_lyas_fold"/>
</dbReference>
<dbReference type="AlphaFoldDB" id="A0A6B0TR87"/>
<keyword evidence="5" id="KW-1185">Reference proteome</keyword>